<dbReference type="NCBIfam" id="TIGR03446">
    <property type="entry name" value="mycothiol_Mca"/>
    <property type="match status" value="1"/>
</dbReference>
<dbReference type="EMBL" id="VFOP01000001">
    <property type="protein sequence ID" value="TQL52045.1"/>
    <property type="molecule type" value="Genomic_DNA"/>
</dbReference>
<comment type="caution">
    <text evidence="4">The sequence shown here is derived from an EMBL/GenBank/DDBJ whole genome shotgun (WGS) entry which is preliminary data.</text>
</comment>
<dbReference type="GO" id="GO:0016811">
    <property type="term" value="F:hydrolase activity, acting on carbon-nitrogen (but not peptide) bonds, in linear amides"/>
    <property type="evidence" value="ECO:0007669"/>
    <property type="project" value="TreeGrafter"/>
</dbReference>
<evidence type="ECO:0000256" key="2">
    <source>
        <dbReference type="HAMAP-Rule" id="MF_01482"/>
    </source>
</evidence>
<dbReference type="AlphaFoldDB" id="A0A542YVD2"/>
<feature type="region of interest" description="Disordered" evidence="3">
    <location>
        <begin position="314"/>
        <end position="367"/>
    </location>
</feature>
<accession>A0A542YVD2</accession>
<dbReference type="GO" id="GO:0010126">
    <property type="term" value="P:mycothiol metabolic process"/>
    <property type="evidence" value="ECO:0007669"/>
    <property type="project" value="UniProtKB-UniRule"/>
</dbReference>
<dbReference type="Proteomes" id="UP000319516">
    <property type="component" value="Unassembled WGS sequence"/>
</dbReference>
<evidence type="ECO:0000313" key="5">
    <source>
        <dbReference type="Proteomes" id="UP000319516"/>
    </source>
</evidence>
<dbReference type="GO" id="GO:0008270">
    <property type="term" value="F:zinc ion binding"/>
    <property type="evidence" value="ECO:0007669"/>
    <property type="project" value="UniProtKB-UniRule"/>
</dbReference>
<protein>
    <recommendedName>
        <fullName evidence="2">Mycothiol S-conjugate amidase</fullName>
        <ecNumber evidence="2">3.5.1.115</ecNumber>
    </recommendedName>
</protein>
<comment type="function">
    <text evidence="2">A mycothiol (MSH, N-acetylcysteinyl-glucosaminyl-inositol) S-conjugate amidase, it recycles conjugated MSH to the N-acetyl cysteine conjugate (AcCys S-conjugate, a mercapturic acid) and the MSH precursor. Involved in MSH-dependent detoxification of a number of alkylating agents and antibiotics.</text>
</comment>
<dbReference type="PANTHER" id="PTHR12993:SF11">
    <property type="entry name" value="N-ACETYLGLUCOSAMINYL-PHOSPHATIDYLINOSITOL DE-N-ACETYLASE"/>
    <property type="match status" value="1"/>
</dbReference>
<dbReference type="SUPFAM" id="SSF102588">
    <property type="entry name" value="LmbE-like"/>
    <property type="match status" value="1"/>
</dbReference>
<dbReference type="GO" id="GO:0010127">
    <property type="term" value="P:mycothiol-dependent detoxification"/>
    <property type="evidence" value="ECO:0007669"/>
    <property type="project" value="UniProtKB-UniRule"/>
</dbReference>
<dbReference type="HAMAP" id="MF_01482">
    <property type="entry name" value="Mca"/>
    <property type="match status" value="1"/>
</dbReference>
<feature type="compositionally biased region" description="Basic and acidic residues" evidence="3">
    <location>
        <begin position="1"/>
        <end position="19"/>
    </location>
</feature>
<gene>
    <name evidence="2" type="primary">mca</name>
    <name evidence="4" type="ORF">FB467_3213</name>
</gene>
<feature type="compositionally biased region" description="Acidic residues" evidence="3">
    <location>
        <begin position="332"/>
        <end position="342"/>
    </location>
</feature>
<evidence type="ECO:0000256" key="1">
    <source>
        <dbReference type="ARBA" id="ARBA00022833"/>
    </source>
</evidence>
<reference evidence="4 5" key="1">
    <citation type="submission" date="2019-06" db="EMBL/GenBank/DDBJ databases">
        <title>Sequencing the genomes of 1000 actinobacteria strains.</title>
        <authorList>
            <person name="Klenk H.-P."/>
        </authorList>
    </citation>
    <scope>NUCLEOTIDE SEQUENCE [LARGE SCALE GENOMIC DNA]</scope>
    <source>
        <strain evidence="4 5">DSM 12335</strain>
    </source>
</reference>
<sequence>MSEGRRLMAVHAHPDDESSKGAATTAKYVAEGVEVMVVSCTGGERGDVLNPKLIDDPDITRDLAEVRRREMARAAKILGIRHTWLGFVDSGLPEGDPLPPLPEGCFALEPIEVTTEALVRVIREFRPHVITTYDENGGYPHPDHIMTHVVTMSAWRAAGDPTAYPHAGEPWQPQKVYYSAWSAARIRALHEAMLELGQESPYVEWMQNLDKRPERTITTHVECAEYYGVRDDALRAHATQVDPDGNWFRVPLEVQQRAYPVEDYELARSLVGVDLPEDDLFAGLPTDLTEADQLCRREPERDPEGEPVVVFRAPLPQERTEEEYSAHAAEYDAQEVGDEMTEVEGHHDRDRRQPGQRAGDDGTAASA</sequence>
<feature type="binding site" evidence="2">
    <location>
        <position position="144"/>
    </location>
    <ligand>
        <name>Zn(2+)</name>
        <dbReference type="ChEBI" id="CHEBI:29105"/>
    </ligand>
</feature>
<proteinExistence type="inferred from homology"/>
<comment type="similarity">
    <text evidence="2">Belongs to the MshB deacetylase family. Mca subfamily.</text>
</comment>
<dbReference type="Gene3D" id="3.40.50.10320">
    <property type="entry name" value="LmbE-like"/>
    <property type="match status" value="1"/>
</dbReference>
<feature type="binding site" evidence="2">
    <location>
        <position position="13"/>
    </location>
    <ligand>
        <name>Zn(2+)</name>
        <dbReference type="ChEBI" id="CHEBI:29105"/>
    </ligand>
</feature>
<dbReference type="InterPro" id="IPR003737">
    <property type="entry name" value="GlcNAc_PI_deacetylase-related"/>
</dbReference>
<comment type="subunit">
    <text evidence="2">Monomer.</text>
</comment>
<dbReference type="Pfam" id="PF02585">
    <property type="entry name" value="PIG-L"/>
    <property type="match status" value="1"/>
</dbReference>
<dbReference type="InterPro" id="IPR024078">
    <property type="entry name" value="LmbE-like_dom_sf"/>
</dbReference>
<name>A0A542YVD2_9MICO</name>
<keyword evidence="5" id="KW-1185">Reference proteome</keyword>
<comment type="cofactor">
    <cofactor evidence="2">
        <name>Zn(2+)</name>
        <dbReference type="ChEBI" id="CHEBI:29105"/>
    </cofactor>
    <text evidence="2">Binds 1 zinc ion per subunit.</text>
</comment>
<feature type="region of interest" description="Disordered" evidence="3">
    <location>
        <begin position="1"/>
        <end position="23"/>
    </location>
</feature>
<dbReference type="EC" id="3.5.1.115" evidence="2"/>
<keyword evidence="1 2" id="KW-0862">Zinc</keyword>
<comment type="catalytic activity">
    <reaction evidence="2">
        <text>mycothiol S-conjugate + H2O = an N-acetyl-L-cysteine-S-conjugate + 1D-myo-inositol 2-amino-2-deoxy-alpha-D-glucopyranoside</text>
        <dbReference type="Rhea" id="RHEA:36543"/>
        <dbReference type="ChEBI" id="CHEBI:15377"/>
        <dbReference type="ChEBI" id="CHEBI:58718"/>
        <dbReference type="ChEBI" id="CHEBI:58886"/>
        <dbReference type="ChEBI" id="CHEBI:59633"/>
        <dbReference type="EC" id="3.5.1.115"/>
    </reaction>
</comment>
<evidence type="ECO:0000313" key="4">
    <source>
        <dbReference type="EMBL" id="TQL52045.1"/>
    </source>
</evidence>
<keyword evidence="2" id="KW-0378">Hydrolase</keyword>
<dbReference type="InterPro" id="IPR017811">
    <property type="entry name" value="Mca"/>
</dbReference>
<keyword evidence="2" id="KW-0479">Metal-binding</keyword>
<feature type="binding site" evidence="2">
    <location>
        <position position="16"/>
    </location>
    <ligand>
        <name>Zn(2+)</name>
        <dbReference type="ChEBI" id="CHEBI:29105"/>
    </ligand>
</feature>
<dbReference type="PANTHER" id="PTHR12993">
    <property type="entry name" value="N-ACETYLGLUCOSAMINYL-PHOSPHATIDYLINOSITOL DE-N-ACETYLASE-RELATED"/>
    <property type="match status" value="1"/>
</dbReference>
<evidence type="ECO:0000256" key="3">
    <source>
        <dbReference type="SAM" id="MobiDB-lite"/>
    </source>
</evidence>
<feature type="compositionally biased region" description="Basic and acidic residues" evidence="3">
    <location>
        <begin position="343"/>
        <end position="353"/>
    </location>
</feature>
<organism evidence="4 5">
    <name type="scientific">Ornithinicoccus hortensis</name>
    <dbReference type="NCBI Taxonomy" id="82346"/>
    <lineage>
        <taxon>Bacteria</taxon>
        <taxon>Bacillati</taxon>
        <taxon>Actinomycetota</taxon>
        <taxon>Actinomycetes</taxon>
        <taxon>Micrococcales</taxon>
        <taxon>Intrasporangiaceae</taxon>
        <taxon>Ornithinicoccus</taxon>
    </lineage>
</organism>